<dbReference type="Proteomes" id="UP000053097">
    <property type="component" value="Unassembled WGS sequence"/>
</dbReference>
<gene>
    <name evidence="1" type="ORF">X777_12944</name>
</gene>
<proteinExistence type="predicted"/>
<dbReference type="AlphaFoldDB" id="A0A026VYQ3"/>
<evidence type="ECO:0000313" key="1">
    <source>
        <dbReference type="EMBL" id="EZA48902.1"/>
    </source>
</evidence>
<feature type="non-terminal residue" evidence="1">
    <location>
        <position position="1"/>
    </location>
</feature>
<protein>
    <submittedName>
        <fullName evidence="1">Uncharacterized protein</fullName>
    </submittedName>
</protein>
<accession>A0A026VYQ3</accession>
<dbReference type="AntiFam" id="ANF00142">
    <property type="entry name" value="Shadow ORF (opposite yadG)"/>
</dbReference>
<name>A0A026VYQ3_OOCBI</name>
<keyword evidence="2" id="KW-1185">Reference proteome</keyword>
<organism evidence="1 2">
    <name type="scientific">Ooceraea biroi</name>
    <name type="common">Clonal raider ant</name>
    <name type="synonym">Cerapachys biroi</name>
    <dbReference type="NCBI Taxonomy" id="2015173"/>
    <lineage>
        <taxon>Eukaryota</taxon>
        <taxon>Metazoa</taxon>
        <taxon>Ecdysozoa</taxon>
        <taxon>Arthropoda</taxon>
        <taxon>Hexapoda</taxon>
        <taxon>Insecta</taxon>
        <taxon>Pterygota</taxon>
        <taxon>Neoptera</taxon>
        <taxon>Endopterygota</taxon>
        <taxon>Hymenoptera</taxon>
        <taxon>Apocrita</taxon>
        <taxon>Aculeata</taxon>
        <taxon>Formicoidea</taxon>
        <taxon>Formicidae</taxon>
        <taxon>Dorylinae</taxon>
        <taxon>Ooceraea</taxon>
    </lineage>
</organism>
<sequence>GSLSSPISGIDGTLASLILFSTNVTCDHSLATFFTNDTTIMSVFTLKQLFSVICSYARVVDDLAQALEQFLSVVVKVAIDRVDLLILNHVEAALRVSDQSFVVRDNDDATLVVVDGVSQRVNGLDVEVVGRFIQDYHIRRV</sequence>
<reference evidence="1 2" key="1">
    <citation type="journal article" date="2014" name="Curr. Biol.">
        <title>The genome of the clonal raider ant Cerapachys biroi.</title>
        <authorList>
            <person name="Oxley P.R."/>
            <person name="Ji L."/>
            <person name="Fetter-Pruneda I."/>
            <person name="McKenzie S.K."/>
            <person name="Li C."/>
            <person name="Hu H."/>
            <person name="Zhang G."/>
            <person name="Kronauer D.J."/>
        </authorList>
    </citation>
    <scope>NUCLEOTIDE SEQUENCE [LARGE SCALE GENOMIC DNA]</scope>
</reference>
<dbReference type="EMBL" id="KK107566">
    <property type="protein sequence ID" value="EZA48902.1"/>
    <property type="molecule type" value="Genomic_DNA"/>
</dbReference>
<evidence type="ECO:0000313" key="2">
    <source>
        <dbReference type="Proteomes" id="UP000053097"/>
    </source>
</evidence>